<dbReference type="GO" id="GO:0008270">
    <property type="term" value="F:zinc ion binding"/>
    <property type="evidence" value="ECO:0007669"/>
    <property type="project" value="UniProtKB-KW"/>
</dbReference>
<protein>
    <submittedName>
        <fullName evidence="10">Uncharacterized protein</fullName>
    </submittedName>
</protein>
<feature type="compositionally biased region" description="Basic and acidic residues" evidence="7">
    <location>
        <begin position="128"/>
        <end position="139"/>
    </location>
</feature>
<evidence type="ECO:0000256" key="3">
    <source>
        <dbReference type="ARBA" id="ARBA00023015"/>
    </source>
</evidence>
<evidence type="ECO:0000313" key="10">
    <source>
        <dbReference type="EMBL" id="KAJ7304833.1"/>
    </source>
</evidence>
<evidence type="ECO:0000256" key="4">
    <source>
        <dbReference type="ARBA" id="ARBA00023163"/>
    </source>
</evidence>
<dbReference type="Gene3D" id="3.30.160.60">
    <property type="entry name" value="Classic Zinc Finger"/>
    <property type="match status" value="2"/>
</dbReference>
<dbReference type="InterPro" id="IPR001138">
    <property type="entry name" value="Zn2Cys6_DnaBD"/>
</dbReference>
<keyword evidence="1" id="KW-0479">Metal-binding</keyword>
<keyword evidence="4" id="KW-0804">Transcription</keyword>
<gene>
    <name evidence="10" type="ORF">DFH08DRAFT_1089106</name>
</gene>
<feature type="compositionally biased region" description="Pro residues" evidence="7">
    <location>
        <begin position="268"/>
        <end position="277"/>
    </location>
</feature>
<dbReference type="Gene3D" id="4.10.240.10">
    <property type="entry name" value="Zn(2)-C6 fungal-type DNA-binding domain"/>
    <property type="match status" value="1"/>
</dbReference>
<dbReference type="InterPro" id="IPR036864">
    <property type="entry name" value="Zn2-C6_fun-type_DNA-bd_sf"/>
</dbReference>
<dbReference type="EMBL" id="JARIHO010000098">
    <property type="protein sequence ID" value="KAJ7304833.1"/>
    <property type="molecule type" value="Genomic_DNA"/>
</dbReference>
<evidence type="ECO:0000313" key="11">
    <source>
        <dbReference type="Proteomes" id="UP001218218"/>
    </source>
</evidence>
<feature type="domain" description="C2H2-type" evidence="9">
    <location>
        <begin position="32"/>
        <end position="59"/>
    </location>
</feature>
<evidence type="ECO:0000256" key="2">
    <source>
        <dbReference type="ARBA" id="ARBA00022833"/>
    </source>
</evidence>
<feature type="region of interest" description="Disordered" evidence="7">
    <location>
        <begin position="263"/>
        <end position="285"/>
    </location>
</feature>
<feature type="domain" description="Zn(2)-C6 fungal-type" evidence="8">
    <location>
        <begin position="94"/>
        <end position="123"/>
    </location>
</feature>
<dbReference type="CDD" id="cd00067">
    <property type="entry name" value="GAL4"/>
    <property type="match status" value="1"/>
</dbReference>
<keyword evidence="6" id="KW-0863">Zinc-finger</keyword>
<organism evidence="10 11">
    <name type="scientific">Mycena albidolilacea</name>
    <dbReference type="NCBI Taxonomy" id="1033008"/>
    <lineage>
        <taxon>Eukaryota</taxon>
        <taxon>Fungi</taxon>
        <taxon>Dikarya</taxon>
        <taxon>Basidiomycota</taxon>
        <taxon>Agaricomycotina</taxon>
        <taxon>Agaricomycetes</taxon>
        <taxon>Agaricomycetidae</taxon>
        <taxon>Agaricales</taxon>
        <taxon>Marasmiineae</taxon>
        <taxon>Mycenaceae</taxon>
        <taxon>Mycena</taxon>
    </lineage>
</organism>
<accession>A0AAD6Z356</accession>
<sequence length="665" mass="73890">MAQDANGLYNSDEPLCRMRSHKGNMPSLPQTKYCPSCPAKFTRTTHLKRHLRSHTDERLYPCDICNRSEFTRSDLLLRHKRTCGQYLDRCRRKACEACAKSKTKCDLQYPCAKCSSRGRECVFQNDAPKSRDEGSERSRSTSPLSSMGGSAPPTPPLSPSPAERSWRTTSALESPGCLLLGLPDLPEFASSSEGSSNHSTPSEDFEIYGEFPFDIGTYENAISFDERSLFSSPPLSGLDTAFPGDSSSFFLAPNKDMDPFAIRIRSPGPTPPPPPSTPVGNTAGNRLMTRPIVSPDYFYPLDAQYLVDAFCAPPDPYLHLFCTHFLGQVPLIHAPTWNMEATLPILARIFRACGALFAKTPEGAAFAEAALESVTSDIMVGLGKVFNTDARDSGTNASRGQIQLLIALILLKTIPLFQREGERAALPNLQHHVMLVWMIRQTALLQRARSWRAPDWSIDPGALESAWIEWAEVETIKRALLFTYASSHHSSQGTYFASWPAEMEMEIELLPLPCDDALWHARSAAEWFAIAHTPSPHSVGVSRVYGINVQDALAARAAPPDTDSTDAVFLPPFGLFILIHAILRNIFPERSPPGDWSRCMQAASREERTHWTQLMLDNWLHMWLKSPQATRSQENGTVGLGEQSFLVCDSLPLYWLAQVALWQNS</sequence>
<proteinExistence type="predicted"/>
<comment type="caution">
    <text evidence="10">The sequence shown here is derived from an EMBL/GenBank/DDBJ whole genome shotgun (WGS) entry which is preliminary data.</text>
</comment>
<dbReference type="PROSITE" id="PS00028">
    <property type="entry name" value="ZINC_FINGER_C2H2_1"/>
    <property type="match status" value="1"/>
</dbReference>
<reference evidence="10" key="1">
    <citation type="submission" date="2023-03" db="EMBL/GenBank/DDBJ databases">
        <title>Massive genome expansion in bonnet fungi (Mycena s.s.) driven by repeated elements and novel gene families across ecological guilds.</title>
        <authorList>
            <consortium name="Lawrence Berkeley National Laboratory"/>
            <person name="Harder C.B."/>
            <person name="Miyauchi S."/>
            <person name="Viragh M."/>
            <person name="Kuo A."/>
            <person name="Thoen E."/>
            <person name="Andreopoulos B."/>
            <person name="Lu D."/>
            <person name="Skrede I."/>
            <person name="Drula E."/>
            <person name="Henrissat B."/>
            <person name="Morin E."/>
            <person name="Kohler A."/>
            <person name="Barry K."/>
            <person name="LaButti K."/>
            <person name="Morin E."/>
            <person name="Salamov A."/>
            <person name="Lipzen A."/>
            <person name="Mereny Z."/>
            <person name="Hegedus B."/>
            <person name="Baldrian P."/>
            <person name="Stursova M."/>
            <person name="Weitz H."/>
            <person name="Taylor A."/>
            <person name="Grigoriev I.V."/>
            <person name="Nagy L.G."/>
            <person name="Martin F."/>
            <person name="Kauserud H."/>
        </authorList>
    </citation>
    <scope>NUCLEOTIDE SEQUENCE</scope>
    <source>
        <strain evidence="10">CBHHK002</strain>
    </source>
</reference>
<evidence type="ECO:0000256" key="7">
    <source>
        <dbReference type="SAM" id="MobiDB-lite"/>
    </source>
</evidence>
<dbReference type="GO" id="GO:0000981">
    <property type="term" value="F:DNA-binding transcription factor activity, RNA polymerase II-specific"/>
    <property type="evidence" value="ECO:0007669"/>
    <property type="project" value="InterPro"/>
</dbReference>
<evidence type="ECO:0000256" key="1">
    <source>
        <dbReference type="ARBA" id="ARBA00022723"/>
    </source>
</evidence>
<dbReference type="SMART" id="SM00066">
    <property type="entry name" value="GAL4"/>
    <property type="match status" value="1"/>
</dbReference>
<keyword evidence="3" id="KW-0805">Transcription regulation</keyword>
<dbReference type="InterPro" id="IPR036236">
    <property type="entry name" value="Znf_C2H2_sf"/>
</dbReference>
<dbReference type="Pfam" id="PF00172">
    <property type="entry name" value="Zn_clus"/>
    <property type="match status" value="1"/>
</dbReference>
<keyword evidence="5" id="KW-0539">Nucleus</keyword>
<evidence type="ECO:0000259" key="8">
    <source>
        <dbReference type="PROSITE" id="PS50048"/>
    </source>
</evidence>
<keyword evidence="11" id="KW-1185">Reference proteome</keyword>
<evidence type="ECO:0000259" key="9">
    <source>
        <dbReference type="PROSITE" id="PS50157"/>
    </source>
</evidence>
<name>A0AAD6Z356_9AGAR</name>
<dbReference type="PANTHER" id="PTHR47660">
    <property type="entry name" value="TRANSCRIPTION FACTOR WITH C2H2 AND ZN(2)-CYS(6) DNA BINDING DOMAIN (EUROFUNG)-RELATED-RELATED"/>
    <property type="match status" value="1"/>
</dbReference>
<keyword evidence="2" id="KW-0862">Zinc</keyword>
<dbReference type="SUPFAM" id="SSF57701">
    <property type="entry name" value="Zn2/Cys6 DNA-binding domain"/>
    <property type="match status" value="1"/>
</dbReference>
<dbReference type="AlphaFoldDB" id="A0AAD6Z356"/>
<evidence type="ECO:0000256" key="6">
    <source>
        <dbReference type="PROSITE-ProRule" id="PRU00042"/>
    </source>
</evidence>
<dbReference type="SUPFAM" id="SSF57667">
    <property type="entry name" value="beta-beta-alpha zinc fingers"/>
    <property type="match status" value="1"/>
</dbReference>
<dbReference type="InterPro" id="IPR013087">
    <property type="entry name" value="Znf_C2H2_type"/>
</dbReference>
<feature type="compositionally biased region" description="Low complexity" evidence="7">
    <location>
        <begin position="140"/>
        <end position="151"/>
    </location>
</feature>
<feature type="region of interest" description="Disordered" evidence="7">
    <location>
        <begin position="125"/>
        <end position="166"/>
    </location>
</feature>
<dbReference type="PROSITE" id="PS50157">
    <property type="entry name" value="ZINC_FINGER_C2H2_2"/>
    <property type="match status" value="1"/>
</dbReference>
<dbReference type="Proteomes" id="UP001218218">
    <property type="component" value="Unassembled WGS sequence"/>
</dbReference>
<dbReference type="PROSITE" id="PS50048">
    <property type="entry name" value="ZN2_CY6_FUNGAL_2"/>
    <property type="match status" value="1"/>
</dbReference>
<evidence type="ECO:0000256" key="5">
    <source>
        <dbReference type="ARBA" id="ARBA00023242"/>
    </source>
</evidence>
<dbReference type="PROSITE" id="PS00463">
    <property type="entry name" value="ZN2_CY6_FUNGAL_1"/>
    <property type="match status" value="1"/>
</dbReference>